<dbReference type="HOGENOM" id="CLU_1181664_0_0_1"/>
<dbReference type="Gramene" id="Bo9g135480.1">
    <property type="protein sequence ID" value="Bo9g135480.1"/>
    <property type="gene ID" value="Bo9g135480"/>
</dbReference>
<proteinExistence type="predicted"/>
<keyword evidence="2" id="KW-1185">Reference proteome</keyword>
<evidence type="ECO:0000313" key="2">
    <source>
        <dbReference type="Proteomes" id="UP000032141"/>
    </source>
</evidence>
<organism evidence="1 2">
    <name type="scientific">Brassica oleracea var. oleracea</name>
    <dbReference type="NCBI Taxonomy" id="109376"/>
    <lineage>
        <taxon>Eukaryota</taxon>
        <taxon>Viridiplantae</taxon>
        <taxon>Streptophyta</taxon>
        <taxon>Embryophyta</taxon>
        <taxon>Tracheophyta</taxon>
        <taxon>Spermatophyta</taxon>
        <taxon>Magnoliopsida</taxon>
        <taxon>eudicotyledons</taxon>
        <taxon>Gunneridae</taxon>
        <taxon>Pentapetalae</taxon>
        <taxon>rosids</taxon>
        <taxon>malvids</taxon>
        <taxon>Brassicales</taxon>
        <taxon>Brassicaceae</taxon>
        <taxon>Brassiceae</taxon>
        <taxon>Brassica</taxon>
    </lineage>
</organism>
<accession>A0A0D3ECH9</accession>
<name>A0A0D3ECH9_BRAOL</name>
<dbReference type="AlphaFoldDB" id="A0A0D3ECH9"/>
<dbReference type="EnsemblPlants" id="Bo9g135480.1">
    <property type="protein sequence ID" value="Bo9g135480.1"/>
    <property type="gene ID" value="Bo9g135480"/>
</dbReference>
<protein>
    <submittedName>
        <fullName evidence="1">Uncharacterized protein</fullName>
    </submittedName>
</protein>
<reference evidence="1 2" key="1">
    <citation type="journal article" date="2014" name="Genome Biol.">
        <title>Transcriptome and methylome profiling reveals relics of genome dominance in the mesopolyploid Brassica oleracea.</title>
        <authorList>
            <person name="Parkin I.A."/>
            <person name="Koh C."/>
            <person name="Tang H."/>
            <person name="Robinson S.J."/>
            <person name="Kagale S."/>
            <person name="Clarke W.E."/>
            <person name="Town C.D."/>
            <person name="Nixon J."/>
            <person name="Krishnakumar V."/>
            <person name="Bidwell S.L."/>
            <person name="Denoeud F."/>
            <person name="Belcram H."/>
            <person name="Links M.G."/>
            <person name="Just J."/>
            <person name="Clarke C."/>
            <person name="Bender T."/>
            <person name="Huebert T."/>
            <person name="Mason A.S."/>
            <person name="Pires J.C."/>
            <person name="Barker G."/>
            <person name="Moore J."/>
            <person name="Walley P.G."/>
            <person name="Manoli S."/>
            <person name="Batley J."/>
            <person name="Edwards D."/>
            <person name="Nelson M.N."/>
            <person name="Wang X."/>
            <person name="Paterson A.H."/>
            <person name="King G."/>
            <person name="Bancroft I."/>
            <person name="Chalhoub B."/>
            <person name="Sharpe A.G."/>
        </authorList>
    </citation>
    <scope>NUCLEOTIDE SEQUENCE</scope>
    <source>
        <strain evidence="1 2">cv. TO1000</strain>
    </source>
</reference>
<reference evidence="1" key="2">
    <citation type="submission" date="2015-03" db="UniProtKB">
        <authorList>
            <consortium name="EnsemblPlants"/>
        </authorList>
    </citation>
    <scope>IDENTIFICATION</scope>
</reference>
<evidence type="ECO:0000313" key="1">
    <source>
        <dbReference type="EnsemblPlants" id="Bo9g135480.1"/>
    </source>
</evidence>
<dbReference type="Proteomes" id="UP000032141">
    <property type="component" value="Chromosome C9"/>
</dbReference>
<dbReference type="OMA" id="EEHACFC"/>
<sequence length="235" mass="26248">MLESKCRCLGCLRSSINASAFSLARLLLVCDRATTGGIAPSRATMVRYTTLSSQSCNSIDTLISFCLNLHYLHKHRNSSFLHHRRLRFRRRHQQIHNKSRSRFCCLRSAITGGGAHAAFSLAVGVPDFNALTSGLIAPARRSNQLLVLVAEGEFQDGGYSVLLEEHACFCSSMEHEEESRCDTRYRIKSSEFSTAHERKSRLLSEEVVGTSPDLSLLQTLKAEEEEESLTLKPEV</sequence>